<dbReference type="GO" id="GO:0003677">
    <property type="term" value="F:DNA binding"/>
    <property type="evidence" value="ECO:0007669"/>
    <property type="project" value="InterPro"/>
</dbReference>
<sequence>MDIERKLRKVGGSVMVPIPPEMLDELQLRADQSVRLVSEGGGIRIEPAVPRPSPEVVEFAAKFMDEYEDVLRELADR</sequence>
<name>A0A6J4T1Z3_9ACTN</name>
<gene>
    <name evidence="2" type="ORF">AVDCRST_MAG12-3254</name>
</gene>
<evidence type="ECO:0000313" key="2">
    <source>
        <dbReference type="EMBL" id="CAA9511730.1"/>
    </source>
</evidence>
<dbReference type="Gene3D" id="2.10.260.10">
    <property type="match status" value="1"/>
</dbReference>
<dbReference type="AlphaFoldDB" id="A0A6J4T1Z3"/>
<dbReference type="Pfam" id="PF04014">
    <property type="entry name" value="MazE_antitoxin"/>
    <property type="match status" value="1"/>
</dbReference>
<dbReference type="InterPro" id="IPR037914">
    <property type="entry name" value="SpoVT-AbrB_sf"/>
</dbReference>
<reference evidence="2" key="1">
    <citation type="submission" date="2020-02" db="EMBL/GenBank/DDBJ databases">
        <authorList>
            <person name="Meier V. D."/>
        </authorList>
    </citation>
    <scope>NUCLEOTIDE SEQUENCE</scope>
    <source>
        <strain evidence="2">AVDCRST_MAG12</strain>
    </source>
</reference>
<dbReference type="SMART" id="SM00966">
    <property type="entry name" value="SpoVT_AbrB"/>
    <property type="match status" value="1"/>
</dbReference>
<protein>
    <recommendedName>
        <fullName evidence="1">SpoVT-AbrB domain-containing protein</fullName>
    </recommendedName>
</protein>
<dbReference type="InterPro" id="IPR007159">
    <property type="entry name" value="SpoVT-AbrB_dom"/>
</dbReference>
<proteinExistence type="predicted"/>
<evidence type="ECO:0000259" key="1">
    <source>
        <dbReference type="SMART" id="SM00966"/>
    </source>
</evidence>
<dbReference type="EMBL" id="CADCVK010000451">
    <property type="protein sequence ID" value="CAA9511730.1"/>
    <property type="molecule type" value="Genomic_DNA"/>
</dbReference>
<accession>A0A6J4T1Z3</accession>
<organism evidence="2">
    <name type="scientific">uncultured Rubrobacteraceae bacterium</name>
    <dbReference type="NCBI Taxonomy" id="349277"/>
    <lineage>
        <taxon>Bacteria</taxon>
        <taxon>Bacillati</taxon>
        <taxon>Actinomycetota</taxon>
        <taxon>Rubrobacteria</taxon>
        <taxon>Rubrobacterales</taxon>
        <taxon>Rubrobacteraceae</taxon>
        <taxon>environmental samples</taxon>
    </lineage>
</organism>
<dbReference type="SUPFAM" id="SSF89447">
    <property type="entry name" value="AbrB/MazE/MraZ-like"/>
    <property type="match status" value="1"/>
</dbReference>
<feature type="domain" description="SpoVT-AbrB" evidence="1">
    <location>
        <begin position="8"/>
        <end position="53"/>
    </location>
</feature>